<dbReference type="AlphaFoldDB" id="A0AAV7Y2L7"/>
<organism evidence="5 6">
    <name type="scientific">Megalurothrips usitatus</name>
    <name type="common">bean blossom thrips</name>
    <dbReference type="NCBI Taxonomy" id="439358"/>
    <lineage>
        <taxon>Eukaryota</taxon>
        <taxon>Metazoa</taxon>
        <taxon>Ecdysozoa</taxon>
        <taxon>Arthropoda</taxon>
        <taxon>Hexapoda</taxon>
        <taxon>Insecta</taxon>
        <taxon>Pterygota</taxon>
        <taxon>Neoptera</taxon>
        <taxon>Paraneoptera</taxon>
        <taxon>Thysanoptera</taxon>
        <taxon>Terebrantia</taxon>
        <taxon>Thripoidea</taxon>
        <taxon>Thripidae</taxon>
        <taxon>Megalurothrips</taxon>
    </lineage>
</organism>
<accession>A0AAV7Y2L7</accession>
<dbReference type="SMART" id="SM00364">
    <property type="entry name" value="LRR_BAC"/>
    <property type="match status" value="9"/>
</dbReference>
<dbReference type="InterPro" id="IPR050216">
    <property type="entry name" value="LRR_domain-containing"/>
</dbReference>
<evidence type="ECO:0000256" key="1">
    <source>
        <dbReference type="ARBA" id="ARBA00022614"/>
    </source>
</evidence>
<dbReference type="InterPro" id="IPR055414">
    <property type="entry name" value="LRR_R13L4/SHOC2-like"/>
</dbReference>
<dbReference type="Pfam" id="PF23598">
    <property type="entry name" value="LRR_14"/>
    <property type="match status" value="1"/>
</dbReference>
<keyword evidence="1" id="KW-0433">Leucine-rich repeat</keyword>
<reference evidence="5" key="1">
    <citation type="submission" date="2022-12" db="EMBL/GenBank/DDBJ databases">
        <title>Chromosome-level genome assembly of the bean flower thrips Megalurothrips usitatus.</title>
        <authorList>
            <person name="Ma L."/>
            <person name="Liu Q."/>
            <person name="Li H."/>
            <person name="Cai W."/>
        </authorList>
    </citation>
    <scope>NUCLEOTIDE SEQUENCE</scope>
    <source>
        <strain evidence="5">Cailab_2022a</strain>
    </source>
</reference>
<evidence type="ECO:0000313" key="6">
    <source>
        <dbReference type="Proteomes" id="UP001075354"/>
    </source>
</evidence>
<dbReference type="SMART" id="SM00365">
    <property type="entry name" value="LRR_SD22"/>
    <property type="match status" value="7"/>
</dbReference>
<dbReference type="PANTHER" id="PTHR48051:SF1">
    <property type="entry name" value="RAS SUPPRESSOR PROTEIN 1"/>
    <property type="match status" value="1"/>
</dbReference>
<dbReference type="SUPFAM" id="SSF52058">
    <property type="entry name" value="L domain-like"/>
    <property type="match status" value="2"/>
</dbReference>
<dbReference type="FunFam" id="3.80.10.10:FF:000193">
    <property type="entry name" value="Leucine-rich repeat-containing protein 40"/>
    <property type="match status" value="1"/>
</dbReference>
<keyword evidence="2" id="KW-0677">Repeat</keyword>
<evidence type="ECO:0000256" key="2">
    <source>
        <dbReference type="ARBA" id="ARBA00022737"/>
    </source>
</evidence>
<dbReference type="EMBL" id="JAPTSV010000001">
    <property type="protein sequence ID" value="KAJ1531845.1"/>
    <property type="molecule type" value="Genomic_DNA"/>
</dbReference>
<feature type="domain" description="Disease resistance R13L4/SHOC-2-like LRR" evidence="4">
    <location>
        <begin position="121"/>
        <end position="219"/>
    </location>
</feature>
<evidence type="ECO:0000256" key="3">
    <source>
        <dbReference type="SAM" id="MobiDB-lite"/>
    </source>
</evidence>
<gene>
    <name evidence="5" type="ORF">ONE63_000496</name>
</gene>
<dbReference type="PANTHER" id="PTHR48051">
    <property type="match status" value="1"/>
</dbReference>
<name>A0AAV7Y2L7_9NEOP</name>
<dbReference type="SMART" id="SM00369">
    <property type="entry name" value="LRR_TYP"/>
    <property type="match status" value="14"/>
</dbReference>
<keyword evidence="6" id="KW-1185">Reference proteome</keyword>
<protein>
    <recommendedName>
        <fullName evidence="4">Disease resistance R13L4/SHOC-2-like LRR domain-containing protein</fullName>
    </recommendedName>
</protein>
<evidence type="ECO:0000313" key="5">
    <source>
        <dbReference type="EMBL" id="KAJ1531845.1"/>
    </source>
</evidence>
<dbReference type="Pfam" id="PF00560">
    <property type="entry name" value="LRR_1"/>
    <property type="match status" value="1"/>
</dbReference>
<dbReference type="InterPro" id="IPR003591">
    <property type="entry name" value="Leu-rich_rpt_typical-subtyp"/>
</dbReference>
<comment type="caution">
    <text evidence="5">The sequence shown here is derived from an EMBL/GenBank/DDBJ whole genome shotgun (WGS) entry which is preliminary data.</text>
</comment>
<dbReference type="FunFam" id="3.80.10.10:FF:000116">
    <property type="entry name" value="Leucine-rich repeat-containing protein 40"/>
    <property type="match status" value="1"/>
</dbReference>
<feature type="region of interest" description="Disordered" evidence="3">
    <location>
        <begin position="1"/>
        <end position="33"/>
    </location>
</feature>
<dbReference type="Proteomes" id="UP001075354">
    <property type="component" value="Chromosome 1"/>
</dbReference>
<dbReference type="PROSITE" id="PS51450">
    <property type="entry name" value="LRR"/>
    <property type="match status" value="8"/>
</dbReference>
<dbReference type="InterPro" id="IPR001611">
    <property type="entry name" value="Leu-rich_rpt"/>
</dbReference>
<proteinExistence type="predicted"/>
<dbReference type="Pfam" id="PF13855">
    <property type="entry name" value="LRR_8"/>
    <property type="match status" value="2"/>
</dbReference>
<evidence type="ECO:0000259" key="4">
    <source>
        <dbReference type="Pfam" id="PF23598"/>
    </source>
</evidence>
<dbReference type="InterPro" id="IPR032675">
    <property type="entry name" value="LRR_dom_sf"/>
</dbReference>
<sequence>MSKASKAVPRPRSGIPKPKPTINAVQKRRSAPPDGFVNNLDAVFQGQTDDDKYLTKRLIIHARKTGHLNLSGKGLATVPKRVWSLEEAEEELKKLDQTFLKSELDEQTEDDDGDVRWWERKALAVLDLSSNHIACVAPDVKNLEFLTTLDLHDNNLAVLPEEIGSLGRLEKLDISHNKLEKLPKAFYDLGELKSLSLAHNKIKELSEDLGNLYRLETIDASHNELSSLPLGIGFLTGLTKLDASHNHLTEVPPELSGLMGLTQLIFSHNELLSVPPLGELRKLQLLHLQDNCLETVPDVATCSALRELSLSANQIKEIPGEMLHHMGHLRVLNLRENKIELIPEEMTHLQGLVRLDLANNNIEDVPSCIGFLPQLQILSLEGNPLKKIRQDMLHCGSARLLRMLRGQSDPNQQSPRAQAKINLPRSEKPALPDKYRMRGSRALSLGMQGLQEVPDSLLEDAAEAEVESVDLCKNLLTSVPLRLPLLALTLTELNLSDNRLAAIPAGVLGACTKLHYIDLQQNALSTLPEDIAQLQYLREINIAYNKFTELPRALEAMPGLEIVNARDNKVSAVDAALLGTLPRLAVLDLTNNDINVVPPELGLLQLRSLGLEGNTFRIPRHEVLAKGTASVLSYLRDRIPAETLAALRASAAAAAGGVAGGLRADPPRQNSYTSHIVF</sequence>
<dbReference type="Gene3D" id="3.80.10.10">
    <property type="entry name" value="Ribonuclease Inhibitor"/>
    <property type="match status" value="4"/>
</dbReference>
<dbReference type="GO" id="GO:0005737">
    <property type="term" value="C:cytoplasm"/>
    <property type="evidence" value="ECO:0007669"/>
    <property type="project" value="TreeGrafter"/>
</dbReference>